<comment type="caution">
    <text evidence="1">The sequence shown here is derived from an EMBL/GenBank/DDBJ whole genome shotgun (WGS) entry which is preliminary data.</text>
</comment>
<dbReference type="NCBIfam" id="NF047595">
    <property type="entry name" value="IS66_ISRel24_TnpA"/>
    <property type="match status" value="1"/>
</dbReference>
<organism evidence="1 2">
    <name type="scientific">Allomesorhizobium camelthorni</name>
    <dbReference type="NCBI Taxonomy" id="475069"/>
    <lineage>
        <taxon>Bacteria</taxon>
        <taxon>Pseudomonadati</taxon>
        <taxon>Pseudomonadota</taxon>
        <taxon>Alphaproteobacteria</taxon>
        <taxon>Hyphomicrobiales</taxon>
        <taxon>Phyllobacteriaceae</taxon>
        <taxon>Allomesorhizobium</taxon>
    </lineage>
</organism>
<evidence type="ECO:0000313" key="1">
    <source>
        <dbReference type="EMBL" id="NGO54895.1"/>
    </source>
</evidence>
<dbReference type="RefSeq" id="WP_165033227.1">
    <property type="nucleotide sequence ID" value="NZ_JAAKZF010000070.1"/>
</dbReference>
<accession>A0A6G4WJB9</accession>
<dbReference type="GO" id="GO:0006313">
    <property type="term" value="P:DNA transposition"/>
    <property type="evidence" value="ECO:0007669"/>
    <property type="project" value="InterPro"/>
</dbReference>
<dbReference type="SUPFAM" id="SSF48295">
    <property type="entry name" value="TrpR-like"/>
    <property type="match status" value="1"/>
</dbReference>
<reference evidence="1 2" key="1">
    <citation type="submission" date="2020-02" db="EMBL/GenBank/DDBJ databases">
        <title>Genome sequence of strain CCNWXJ40-4.</title>
        <authorList>
            <person name="Gao J."/>
            <person name="Sun J."/>
        </authorList>
    </citation>
    <scope>NUCLEOTIDE SEQUENCE [LARGE SCALE GENOMIC DNA]</scope>
    <source>
        <strain evidence="1 2">CCNWXJ 40-4</strain>
    </source>
</reference>
<evidence type="ECO:0000313" key="2">
    <source>
        <dbReference type="Proteomes" id="UP001642900"/>
    </source>
</evidence>
<gene>
    <name evidence="1" type="ORF">G6N73_27995</name>
</gene>
<proteinExistence type="predicted"/>
<dbReference type="GO" id="GO:0043565">
    <property type="term" value="F:sequence-specific DNA binding"/>
    <property type="evidence" value="ECO:0007669"/>
    <property type="project" value="InterPro"/>
</dbReference>
<dbReference type="EMBL" id="JAAKZF010000070">
    <property type="protein sequence ID" value="NGO54895.1"/>
    <property type="molecule type" value="Genomic_DNA"/>
</dbReference>
<dbReference type="PANTHER" id="PTHR37936:SF3">
    <property type="entry name" value="TRANSPOSASE INSC FOR INSERTION ELEMENT IS2A-RELATED"/>
    <property type="match status" value="1"/>
</dbReference>
<protein>
    <submittedName>
        <fullName evidence="1">Transposase</fullName>
    </submittedName>
</protein>
<name>A0A6G4WJB9_9HYPH</name>
<dbReference type="GO" id="GO:0004803">
    <property type="term" value="F:transposase activity"/>
    <property type="evidence" value="ECO:0007669"/>
    <property type="project" value="InterPro"/>
</dbReference>
<dbReference type="InterPro" id="IPR010921">
    <property type="entry name" value="Trp_repressor/repl_initiator"/>
</dbReference>
<dbReference type="AlphaFoldDB" id="A0A6G4WJB9"/>
<sequence length="151" mass="16482">MEWDDTDASHQGRHEDSHYRRVEVITGRRRRRNWTPAEKARIVAESAEPGANISAVARHWGVSRGLLSVWRRQAGLVQVKAAAETTPALQFMPITIAGEDRQLGHAGAGKHEVPTSAGRIELEIGESRLVLTGSVDPALAAAIVDALRVPR</sequence>
<keyword evidence="2" id="KW-1185">Reference proteome</keyword>
<dbReference type="InterPro" id="IPR002514">
    <property type="entry name" value="Transposase_8"/>
</dbReference>
<dbReference type="Pfam" id="PF01527">
    <property type="entry name" value="HTH_Tnp_1"/>
    <property type="match status" value="1"/>
</dbReference>
<dbReference type="PANTHER" id="PTHR37936">
    <property type="entry name" value="TRANSPOSASE INSC FOR INSERTION ELEMENT IS2A-RELATED"/>
    <property type="match status" value="1"/>
</dbReference>
<dbReference type="Proteomes" id="UP001642900">
    <property type="component" value="Unassembled WGS sequence"/>
</dbReference>